<dbReference type="SUPFAM" id="SSF57667">
    <property type="entry name" value="beta-beta-alpha zinc fingers"/>
    <property type="match status" value="3"/>
</dbReference>
<dbReference type="FunFam" id="3.30.160.60:FF:000512">
    <property type="entry name" value="zinc finger protein 197 isoform X1"/>
    <property type="match status" value="1"/>
</dbReference>
<evidence type="ECO:0000256" key="5">
    <source>
        <dbReference type="ARBA" id="ARBA00022833"/>
    </source>
</evidence>
<evidence type="ECO:0000256" key="2">
    <source>
        <dbReference type="ARBA" id="ARBA00022723"/>
    </source>
</evidence>
<evidence type="ECO:0000256" key="3">
    <source>
        <dbReference type="ARBA" id="ARBA00022737"/>
    </source>
</evidence>
<dbReference type="Pfam" id="PF00096">
    <property type="entry name" value="zf-C2H2"/>
    <property type="match status" value="2"/>
</dbReference>
<accession>A0A1S3JRN0</accession>
<evidence type="ECO:0000256" key="8">
    <source>
        <dbReference type="ARBA" id="ARBA00023163"/>
    </source>
</evidence>
<dbReference type="Proteomes" id="UP000085678">
    <property type="component" value="Unplaced"/>
</dbReference>
<dbReference type="OrthoDB" id="8918594at2759"/>
<organism evidence="13 14">
    <name type="scientific">Lingula anatina</name>
    <name type="common">Brachiopod</name>
    <name type="synonym">Lingula unguis</name>
    <dbReference type="NCBI Taxonomy" id="7574"/>
    <lineage>
        <taxon>Eukaryota</taxon>
        <taxon>Metazoa</taxon>
        <taxon>Spiralia</taxon>
        <taxon>Lophotrochozoa</taxon>
        <taxon>Brachiopoda</taxon>
        <taxon>Linguliformea</taxon>
        <taxon>Lingulata</taxon>
        <taxon>Lingulida</taxon>
        <taxon>Linguloidea</taxon>
        <taxon>Lingulidae</taxon>
        <taxon>Lingula</taxon>
    </lineage>
</organism>
<feature type="domain" description="C2H2-type" evidence="12">
    <location>
        <begin position="100"/>
        <end position="127"/>
    </location>
</feature>
<comment type="subcellular location">
    <subcellularLocation>
        <location evidence="1">Nucleus</location>
    </subcellularLocation>
</comment>
<dbReference type="GO" id="GO:0008270">
    <property type="term" value="F:zinc ion binding"/>
    <property type="evidence" value="ECO:0007669"/>
    <property type="project" value="UniProtKB-KW"/>
</dbReference>
<dbReference type="InterPro" id="IPR013087">
    <property type="entry name" value="Znf_C2H2_type"/>
</dbReference>
<feature type="domain" description="C2H2-type" evidence="12">
    <location>
        <begin position="72"/>
        <end position="99"/>
    </location>
</feature>
<keyword evidence="4 10" id="KW-0863">Zinc-finger</keyword>
<evidence type="ECO:0000256" key="7">
    <source>
        <dbReference type="ARBA" id="ARBA00023125"/>
    </source>
</evidence>
<evidence type="ECO:0000256" key="6">
    <source>
        <dbReference type="ARBA" id="ARBA00023015"/>
    </source>
</evidence>
<evidence type="ECO:0000313" key="13">
    <source>
        <dbReference type="Proteomes" id="UP000085678"/>
    </source>
</evidence>
<dbReference type="FunFam" id="3.30.160.60:FF:000016">
    <property type="entry name" value="zinc finger protein 37 homolog"/>
    <property type="match status" value="1"/>
</dbReference>
<dbReference type="KEGG" id="lak:106175272"/>
<dbReference type="GO" id="GO:0000981">
    <property type="term" value="F:DNA-binding transcription factor activity, RNA polymerase II-specific"/>
    <property type="evidence" value="ECO:0007669"/>
    <property type="project" value="TreeGrafter"/>
</dbReference>
<evidence type="ECO:0000256" key="10">
    <source>
        <dbReference type="PROSITE-ProRule" id="PRU00042"/>
    </source>
</evidence>
<feature type="domain" description="C2H2-type" evidence="12">
    <location>
        <begin position="156"/>
        <end position="184"/>
    </location>
</feature>
<dbReference type="FunFam" id="3.30.160.60:FF:001485">
    <property type="entry name" value="Krueppel-related zinc finger protein"/>
    <property type="match status" value="1"/>
</dbReference>
<evidence type="ECO:0000313" key="14">
    <source>
        <dbReference type="RefSeq" id="XP_013412639.1"/>
    </source>
</evidence>
<sequence>MESNLPKFENNMQGNQDEDCKTLTVSLNYASVVPEKIHTREEIYKCQYCDKAFTQKSEYIQHERIHIREKPYKCQHCDKAFTRKLHCIEHERVHTGEKPYKCQYCDKQFTKKHHCTSHERIHTGEKPYKCQYCDMTFSQKGSRIRHESIHTGKKQYECQYCNKTFAHECSRIRHENLFHKDGRIQHESLQHVEKLFDCPHRDTLKSNGISYERKNRQKTYECELCYRAFFSRKKCDQQGKDSTHESSILKSHTQYHIADNHNKNLDCHNSDGVSHTFTLVKTVNDTEVGLDEKLIRLESDGDSISQQMAKSENEDYDPAKEQPYPVALFKNVFA</sequence>
<dbReference type="AlphaFoldDB" id="A0A1S3JRN0"/>
<dbReference type="InterPro" id="IPR036236">
    <property type="entry name" value="Znf_C2H2_sf"/>
</dbReference>
<dbReference type="PROSITE" id="PS50157">
    <property type="entry name" value="ZINC_FINGER_C2H2_2"/>
    <property type="match status" value="5"/>
</dbReference>
<dbReference type="GO" id="GO:0005634">
    <property type="term" value="C:nucleus"/>
    <property type="evidence" value="ECO:0007669"/>
    <property type="project" value="UniProtKB-SubCell"/>
</dbReference>
<name>A0A1S3JRN0_LINAN</name>
<keyword evidence="5" id="KW-0862">Zinc</keyword>
<feature type="compositionally biased region" description="Basic and acidic residues" evidence="11">
    <location>
        <begin position="311"/>
        <end position="320"/>
    </location>
</feature>
<protein>
    <submittedName>
        <fullName evidence="14">Zinc finger protein 880</fullName>
    </submittedName>
</protein>
<proteinExistence type="predicted"/>
<keyword evidence="13" id="KW-1185">Reference proteome</keyword>
<keyword evidence="8" id="KW-0804">Transcription</keyword>
<evidence type="ECO:0000256" key="9">
    <source>
        <dbReference type="ARBA" id="ARBA00023242"/>
    </source>
</evidence>
<keyword evidence="3" id="KW-0677">Repeat</keyword>
<dbReference type="GeneID" id="106175272"/>
<dbReference type="FunFam" id="3.30.160.60:FF:000325">
    <property type="entry name" value="ZFP90 zinc finger protein"/>
    <property type="match status" value="1"/>
</dbReference>
<evidence type="ECO:0000256" key="4">
    <source>
        <dbReference type="ARBA" id="ARBA00022771"/>
    </source>
</evidence>
<dbReference type="PANTHER" id="PTHR24394:SF48">
    <property type="entry name" value="ZINC FINGER PROTEIN 771"/>
    <property type="match status" value="1"/>
</dbReference>
<dbReference type="PROSITE" id="PS00028">
    <property type="entry name" value="ZINC_FINGER_C2H2_1"/>
    <property type="match status" value="5"/>
</dbReference>
<dbReference type="Gene3D" id="3.30.160.60">
    <property type="entry name" value="Classic Zinc Finger"/>
    <property type="match status" value="5"/>
</dbReference>
<keyword evidence="6" id="KW-0805">Transcription regulation</keyword>
<feature type="domain" description="C2H2-type" evidence="12">
    <location>
        <begin position="44"/>
        <end position="71"/>
    </location>
</feature>
<dbReference type="GO" id="GO:0003677">
    <property type="term" value="F:DNA binding"/>
    <property type="evidence" value="ECO:0007669"/>
    <property type="project" value="UniProtKB-KW"/>
</dbReference>
<evidence type="ECO:0000256" key="11">
    <source>
        <dbReference type="SAM" id="MobiDB-lite"/>
    </source>
</evidence>
<dbReference type="PANTHER" id="PTHR24394">
    <property type="entry name" value="ZINC FINGER PROTEIN"/>
    <property type="match status" value="1"/>
</dbReference>
<evidence type="ECO:0000256" key="1">
    <source>
        <dbReference type="ARBA" id="ARBA00004123"/>
    </source>
</evidence>
<feature type="region of interest" description="Disordered" evidence="11">
    <location>
        <begin position="302"/>
        <end position="321"/>
    </location>
</feature>
<reference evidence="14" key="1">
    <citation type="submission" date="2025-08" db="UniProtKB">
        <authorList>
            <consortium name="RefSeq"/>
        </authorList>
    </citation>
    <scope>IDENTIFICATION</scope>
    <source>
        <tissue evidence="14">Gonads</tissue>
    </source>
</reference>
<feature type="domain" description="C2H2-type" evidence="12">
    <location>
        <begin position="128"/>
        <end position="155"/>
    </location>
</feature>
<evidence type="ECO:0000259" key="12">
    <source>
        <dbReference type="PROSITE" id="PS50157"/>
    </source>
</evidence>
<dbReference type="SMART" id="SM00355">
    <property type="entry name" value="ZnF_C2H2"/>
    <property type="match status" value="5"/>
</dbReference>
<keyword evidence="9" id="KW-0539">Nucleus</keyword>
<dbReference type="InParanoid" id="A0A1S3JRN0"/>
<keyword evidence="7" id="KW-0238">DNA-binding</keyword>
<dbReference type="RefSeq" id="XP_013412639.1">
    <property type="nucleotide sequence ID" value="XM_013557185.1"/>
</dbReference>
<keyword evidence="2" id="KW-0479">Metal-binding</keyword>
<gene>
    <name evidence="14" type="primary">LOC106175272</name>
</gene>